<comment type="caution">
    <text evidence="1">The sequence shown here is derived from an EMBL/GenBank/DDBJ whole genome shotgun (WGS) entry which is preliminary data.</text>
</comment>
<proteinExistence type="predicted"/>
<keyword evidence="2" id="KW-1185">Reference proteome</keyword>
<gene>
    <name evidence="1" type="ORF">HAX54_010625</name>
</gene>
<organism evidence="1 2">
    <name type="scientific">Datura stramonium</name>
    <name type="common">Jimsonweed</name>
    <name type="synonym">Common thornapple</name>
    <dbReference type="NCBI Taxonomy" id="4076"/>
    <lineage>
        <taxon>Eukaryota</taxon>
        <taxon>Viridiplantae</taxon>
        <taxon>Streptophyta</taxon>
        <taxon>Embryophyta</taxon>
        <taxon>Tracheophyta</taxon>
        <taxon>Spermatophyta</taxon>
        <taxon>Magnoliopsida</taxon>
        <taxon>eudicotyledons</taxon>
        <taxon>Gunneridae</taxon>
        <taxon>Pentapetalae</taxon>
        <taxon>asterids</taxon>
        <taxon>lamiids</taxon>
        <taxon>Solanales</taxon>
        <taxon>Solanaceae</taxon>
        <taxon>Solanoideae</taxon>
        <taxon>Datureae</taxon>
        <taxon>Datura</taxon>
    </lineage>
</organism>
<evidence type="ECO:0000313" key="2">
    <source>
        <dbReference type="Proteomes" id="UP000823775"/>
    </source>
</evidence>
<evidence type="ECO:0000313" key="1">
    <source>
        <dbReference type="EMBL" id="MCD7451272.1"/>
    </source>
</evidence>
<reference evidence="1 2" key="1">
    <citation type="journal article" date="2021" name="BMC Genomics">
        <title>Datura genome reveals duplications of psychoactive alkaloid biosynthetic genes and high mutation rate following tissue culture.</title>
        <authorList>
            <person name="Rajewski A."/>
            <person name="Carter-House D."/>
            <person name="Stajich J."/>
            <person name="Litt A."/>
        </authorList>
    </citation>
    <scope>NUCLEOTIDE SEQUENCE [LARGE SCALE GENOMIC DNA]</scope>
    <source>
        <strain evidence="1">AR-01</strain>
    </source>
</reference>
<dbReference type="Proteomes" id="UP000823775">
    <property type="component" value="Unassembled WGS sequence"/>
</dbReference>
<sequence length="73" mass="8421">QHSQNRRRVVPLIQRNQFHINFVSQASHHIGRIKVETLLFVGARLGLQPAELSIVNKIQCRPSNKKRNCLVLN</sequence>
<dbReference type="EMBL" id="JACEIK010000159">
    <property type="protein sequence ID" value="MCD7451272.1"/>
    <property type="molecule type" value="Genomic_DNA"/>
</dbReference>
<accession>A0ABS8RWQ3</accession>
<name>A0ABS8RWQ3_DATST</name>
<feature type="non-terminal residue" evidence="1">
    <location>
        <position position="1"/>
    </location>
</feature>
<protein>
    <submittedName>
        <fullName evidence="1">Uncharacterized protein</fullName>
    </submittedName>
</protein>